<evidence type="ECO:0000256" key="10">
    <source>
        <dbReference type="SAM" id="SignalP"/>
    </source>
</evidence>
<dbReference type="InterPro" id="IPR036249">
    <property type="entry name" value="Thioredoxin-like_sf"/>
</dbReference>
<dbReference type="InterPro" id="IPR021149">
    <property type="entry name" value="OligosaccharylTrfase_OST3/OST6"/>
</dbReference>
<dbReference type="FunFam" id="3.40.30.10:FF:000302">
    <property type="entry name" value="Oligosaccharyl transferase subunit (Gamma), putative"/>
    <property type="match status" value="1"/>
</dbReference>
<keyword evidence="11" id="KW-0808">Transferase</keyword>
<dbReference type="HOGENOM" id="CLU_052855_1_1_1"/>
<reference evidence="11 12" key="1">
    <citation type="journal article" date="2013" name="BMC Genomics">
        <title>The genome and transcriptome of the pine saprophyte Ophiostoma piceae, and a comparison with the bark beetle-associated pine pathogen Grosmannia clavigera.</title>
        <authorList>
            <person name="Haridas S."/>
            <person name="Wang Y."/>
            <person name="Lim L."/>
            <person name="Massoumi Alamouti S."/>
            <person name="Jackman S."/>
            <person name="Docking R."/>
            <person name="Robertson G."/>
            <person name="Birol I."/>
            <person name="Bohlmann J."/>
            <person name="Breuil C."/>
        </authorList>
    </citation>
    <scope>NUCLEOTIDE SEQUENCE [LARGE SCALE GENOMIC DNA]</scope>
    <source>
        <strain evidence="11 12">UAMH 11346</strain>
    </source>
</reference>
<dbReference type="OrthoDB" id="67566at2759"/>
<comment type="subcellular location">
    <subcellularLocation>
        <location evidence="2">Endoplasmic reticulum membrane</location>
        <topology evidence="2">Multi-pass membrane protein</topology>
    </subcellularLocation>
</comment>
<dbReference type="GO" id="GO:0018279">
    <property type="term" value="P:protein N-linked glycosylation via asparagine"/>
    <property type="evidence" value="ECO:0007669"/>
    <property type="project" value="TreeGrafter"/>
</dbReference>
<sequence length="333" mass="36481">MRWLSFLASSLLCVGTLAAKKKADAGVDIFEGFHSKQLSGSPIKLDDASYKKLVAGTPRDYSSAILLTAMDSRYACQLCREFQPEYELLARSWTKGDKAGESRMVFSVLDFNDGRETFMSLGLQTAPVLLFFPPTSGPYAAASGDPIRYDFTSGPGPAELVHTWVSRQLPGRPHPEVKRPINWMAWAIGITIALGVVTLGFVAWPYVLPVIQNRNLWAAGSLIGILLFCSGQMFNVIRKAPYVAGDGHGGISYFAPGFQNQYGMETQLVAAMYGVLSFAAIALAVKVPRITDPKVQQVATLAWGGVIFFMYSFLLSVFRMKNSGYPFSLPPFM</sequence>
<evidence type="ECO:0000256" key="2">
    <source>
        <dbReference type="ARBA" id="ARBA00004477"/>
    </source>
</evidence>
<gene>
    <name evidence="11" type="ORF">F503_05097</name>
</gene>
<dbReference type="OMA" id="VLFGMYS"/>
<evidence type="ECO:0000256" key="6">
    <source>
        <dbReference type="ARBA" id="ARBA00022824"/>
    </source>
</evidence>
<dbReference type="Gene3D" id="3.40.30.10">
    <property type="entry name" value="Glutaredoxin"/>
    <property type="match status" value="1"/>
</dbReference>
<keyword evidence="7 9" id="KW-1133">Transmembrane helix</keyword>
<evidence type="ECO:0000256" key="4">
    <source>
        <dbReference type="ARBA" id="ARBA00022692"/>
    </source>
</evidence>
<keyword evidence="4 9" id="KW-0812">Transmembrane</keyword>
<feature type="transmembrane region" description="Helical" evidence="9">
    <location>
        <begin position="216"/>
        <end position="237"/>
    </location>
</feature>
<dbReference type="Pfam" id="PF04756">
    <property type="entry name" value="OST3_OST6"/>
    <property type="match status" value="1"/>
</dbReference>
<dbReference type="STRING" id="1262450.S3CAS4"/>
<feature type="transmembrane region" description="Helical" evidence="9">
    <location>
        <begin position="298"/>
        <end position="318"/>
    </location>
</feature>
<feature type="transmembrane region" description="Helical" evidence="9">
    <location>
        <begin position="268"/>
        <end position="286"/>
    </location>
</feature>
<dbReference type="GO" id="GO:0008250">
    <property type="term" value="C:oligosaccharyltransferase complex"/>
    <property type="evidence" value="ECO:0007669"/>
    <property type="project" value="TreeGrafter"/>
</dbReference>
<evidence type="ECO:0000313" key="11">
    <source>
        <dbReference type="EMBL" id="EPE10002.1"/>
    </source>
</evidence>
<evidence type="ECO:0000256" key="9">
    <source>
        <dbReference type="SAM" id="Phobius"/>
    </source>
</evidence>
<protein>
    <submittedName>
        <fullName evidence="11">Dolichyl-diphosphooligosaccharide-protein glycotransferase</fullName>
    </submittedName>
</protein>
<keyword evidence="6" id="KW-0256">Endoplasmic reticulum</keyword>
<keyword evidence="8 9" id="KW-0472">Membrane</keyword>
<dbReference type="SUPFAM" id="SSF52833">
    <property type="entry name" value="Thioredoxin-like"/>
    <property type="match status" value="1"/>
</dbReference>
<feature type="chain" id="PRO_5004518548" evidence="10">
    <location>
        <begin position="19"/>
        <end position="333"/>
    </location>
</feature>
<keyword evidence="12" id="KW-1185">Reference proteome</keyword>
<evidence type="ECO:0000313" key="12">
    <source>
        <dbReference type="Proteomes" id="UP000016923"/>
    </source>
</evidence>
<evidence type="ECO:0000256" key="7">
    <source>
        <dbReference type="ARBA" id="ARBA00022989"/>
    </source>
</evidence>
<evidence type="ECO:0000256" key="8">
    <source>
        <dbReference type="ARBA" id="ARBA00023136"/>
    </source>
</evidence>
<comment type="similarity">
    <text evidence="3">Belongs to the OST3/OST6 family.</text>
</comment>
<proteinExistence type="inferred from homology"/>
<dbReference type="PANTHER" id="PTHR12692">
    <property type="entry name" value="DOLICHYL-DIPHOSPHOOLIGOSACCHARIDE--PROTEIN GLYCOSYLTRANSFERASE-RELATED"/>
    <property type="match status" value="1"/>
</dbReference>
<keyword evidence="5 10" id="KW-0732">Signal</keyword>
<dbReference type="VEuPathDB" id="FungiDB:F503_05097"/>
<feature type="transmembrane region" description="Helical" evidence="9">
    <location>
        <begin position="183"/>
        <end position="204"/>
    </location>
</feature>
<evidence type="ECO:0000256" key="1">
    <source>
        <dbReference type="ARBA" id="ARBA00002791"/>
    </source>
</evidence>
<name>S3CAS4_OPHP1</name>
<organism evidence="11 12">
    <name type="scientific">Ophiostoma piceae (strain UAMH 11346)</name>
    <name type="common">Sap stain fungus</name>
    <dbReference type="NCBI Taxonomy" id="1262450"/>
    <lineage>
        <taxon>Eukaryota</taxon>
        <taxon>Fungi</taxon>
        <taxon>Dikarya</taxon>
        <taxon>Ascomycota</taxon>
        <taxon>Pezizomycotina</taxon>
        <taxon>Sordariomycetes</taxon>
        <taxon>Sordariomycetidae</taxon>
        <taxon>Ophiostomatales</taxon>
        <taxon>Ophiostomataceae</taxon>
        <taxon>Ophiostoma</taxon>
    </lineage>
</organism>
<accession>S3CAS4</accession>
<dbReference type="EMBL" id="KE148146">
    <property type="protein sequence ID" value="EPE10002.1"/>
    <property type="molecule type" value="Genomic_DNA"/>
</dbReference>
<comment type="function">
    <text evidence="1">Subunit of the oligosaccharyl transferase (OST) complex that catalyzes the initial transfer of a defined glycan (Glc(3)Man(9)GlcNAc(2) in eukaryotes) from the lipid carrier dolichol-pyrophosphate to an asparagine residue within an Asn-X-Ser/Thr consensus motif in nascent polypeptide chains, the first step in protein N-glycosylation. N-glycosylation occurs cotranslationally and the complex associates with the Sec61 complex at the channel-forming translocon complex that mediates protein translocation across the endoplasmic reticulum (ER). All subunits are required for a maximal enzyme activity.</text>
</comment>
<dbReference type="PANTHER" id="PTHR12692:SF0">
    <property type="entry name" value="GH11935P"/>
    <property type="match status" value="1"/>
</dbReference>
<feature type="signal peptide" evidence="10">
    <location>
        <begin position="1"/>
        <end position="18"/>
    </location>
</feature>
<evidence type="ECO:0000256" key="3">
    <source>
        <dbReference type="ARBA" id="ARBA00009561"/>
    </source>
</evidence>
<dbReference type="Proteomes" id="UP000016923">
    <property type="component" value="Unassembled WGS sequence"/>
</dbReference>
<dbReference type="AlphaFoldDB" id="S3CAS4"/>
<dbReference type="eggNOG" id="KOG2603">
    <property type="taxonomic scope" value="Eukaryota"/>
</dbReference>
<dbReference type="GO" id="GO:0016740">
    <property type="term" value="F:transferase activity"/>
    <property type="evidence" value="ECO:0007669"/>
    <property type="project" value="UniProtKB-KW"/>
</dbReference>
<evidence type="ECO:0000256" key="5">
    <source>
        <dbReference type="ARBA" id="ARBA00022729"/>
    </source>
</evidence>